<dbReference type="SUPFAM" id="SSF54523">
    <property type="entry name" value="Pili subunits"/>
    <property type="match status" value="1"/>
</dbReference>
<dbReference type="NCBIfam" id="TIGR02532">
    <property type="entry name" value="IV_pilin_GFxxxE"/>
    <property type="match status" value="1"/>
</dbReference>
<keyword evidence="2" id="KW-0812">Transmembrane</keyword>
<dbReference type="EMBL" id="JBEPMA010000001">
    <property type="protein sequence ID" value="MET3616551.1"/>
    <property type="molecule type" value="Genomic_DNA"/>
</dbReference>
<dbReference type="RefSeq" id="WP_354366558.1">
    <property type="nucleotide sequence ID" value="NZ_JBEPMA010000001.1"/>
</dbReference>
<keyword evidence="4" id="KW-1185">Reference proteome</keyword>
<protein>
    <submittedName>
        <fullName evidence="3">Type IV pilus assembly protein PilA</fullName>
    </submittedName>
</protein>
<reference evidence="3 4" key="1">
    <citation type="submission" date="2024-06" db="EMBL/GenBank/DDBJ databases">
        <title>Genomic Encyclopedia of Type Strains, Phase IV (KMG-IV): sequencing the most valuable type-strain genomes for metagenomic binning, comparative biology and taxonomic classification.</title>
        <authorList>
            <person name="Goeker M."/>
        </authorList>
    </citation>
    <scope>NUCLEOTIDE SEQUENCE [LARGE SCALE GENOMIC DNA]</scope>
    <source>
        <strain evidence="3 4">DSM 21460</strain>
    </source>
</reference>
<dbReference type="Pfam" id="PF07963">
    <property type="entry name" value="N_methyl"/>
    <property type="match status" value="1"/>
</dbReference>
<dbReference type="PRINTS" id="PR00813">
    <property type="entry name" value="BCTERIALGSPG"/>
</dbReference>
<dbReference type="PROSITE" id="PS00409">
    <property type="entry name" value="PROKAR_NTER_METHYL"/>
    <property type="match status" value="1"/>
</dbReference>
<accession>A0ABV2J712</accession>
<dbReference type="Proteomes" id="UP001549162">
    <property type="component" value="Unassembled WGS sequence"/>
</dbReference>
<name>A0ABV2J712_9FIRM</name>
<dbReference type="InterPro" id="IPR012902">
    <property type="entry name" value="N_methyl_site"/>
</dbReference>
<organism evidence="3 4">
    <name type="scientific">Peptoniphilus olsenii</name>
    <dbReference type="NCBI Taxonomy" id="411570"/>
    <lineage>
        <taxon>Bacteria</taxon>
        <taxon>Bacillati</taxon>
        <taxon>Bacillota</taxon>
        <taxon>Tissierellia</taxon>
        <taxon>Tissierellales</taxon>
        <taxon>Peptoniphilaceae</taxon>
        <taxon>Peptoniphilus</taxon>
    </lineage>
</organism>
<feature type="transmembrane region" description="Helical" evidence="2">
    <location>
        <begin position="12"/>
        <end position="32"/>
    </location>
</feature>
<keyword evidence="2" id="KW-0472">Membrane</keyword>
<comment type="caution">
    <text evidence="3">The sequence shown here is derived from an EMBL/GenBank/DDBJ whole genome shotgun (WGS) entry which is preliminary data.</text>
</comment>
<proteinExistence type="predicted"/>
<evidence type="ECO:0000256" key="1">
    <source>
        <dbReference type="ARBA" id="ARBA00022481"/>
    </source>
</evidence>
<dbReference type="InterPro" id="IPR045584">
    <property type="entry name" value="Pilin-like"/>
</dbReference>
<gene>
    <name evidence="3" type="ORF">ABID14_000171</name>
</gene>
<dbReference type="InterPro" id="IPR000983">
    <property type="entry name" value="Bac_GSPG_pilin"/>
</dbReference>
<sequence>MKNNLTKNKGFTLLELVIVIAIIAILISVAAMKYSNSSLSAQAAAHNSNVRVLKNAGILYLIDNPEHSGKIDESNLKSYLEDGKMPKPAKALGKSSSFSVEATEGDIIVKPGLVKIKDNKIIMDNDE</sequence>
<keyword evidence="1" id="KW-0488">Methylation</keyword>
<evidence type="ECO:0000256" key="2">
    <source>
        <dbReference type="SAM" id="Phobius"/>
    </source>
</evidence>
<evidence type="ECO:0000313" key="3">
    <source>
        <dbReference type="EMBL" id="MET3616551.1"/>
    </source>
</evidence>
<dbReference type="Gene3D" id="3.30.700.10">
    <property type="entry name" value="Glycoprotein, Type 4 Pilin"/>
    <property type="match status" value="1"/>
</dbReference>
<keyword evidence="2" id="KW-1133">Transmembrane helix</keyword>
<evidence type="ECO:0000313" key="4">
    <source>
        <dbReference type="Proteomes" id="UP001549162"/>
    </source>
</evidence>